<keyword evidence="2" id="KW-1185">Reference proteome</keyword>
<evidence type="ECO:0008006" key="3">
    <source>
        <dbReference type="Google" id="ProtNLM"/>
    </source>
</evidence>
<evidence type="ECO:0000313" key="2">
    <source>
        <dbReference type="Proteomes" id="UP001596513"/>
    </source>
</evidence>
<accession>A0ABW2U003</accession>
<dbReference type="Proteomes" id="UP001596513">
    <property type="component" value="Unassembled WGS sequence"/>
</dbReference>
<sequence>MELYKSAIPAKYGGRLSSVLDIATREGNKKKLAGSGGIGPLTSRLTLEGPLAQDRSSFIVSGRASYSDWILKQLSDKNFKQSSAGFYDLTGHVSHQAQRQELHLRHRLFQL</sequence>
<evidence type="ECO:0000313" key="1">
    <source>
        <dbReference type="EMBL" id="MFC7666740.1"/>
    </source>
</evidence>
<dbReference type="RefSeq" id="WP_380200693.1">
    <property type="nucleotide sequence ID" value="NZ_JBHTEK010000001.1"/>
</dbReference>
<organism evidence="1 2">
    <name type="scientific">Hymenobacter humi</name>
    <dbReference type="NCBI Taxonomy" id="1411620"/>
    <lineage>
        <taxon>Bacteria</taxon>
        <taxon>Pseudomonadati</taxon>
        <taxon>Bacteroidota</taxon>
        <taxon>Cytophagia</taxon>
        <taxon>Cytophagales</taxon>
        <taxon>Hymenobacteraceae</taxon>
        <taxon>Hymenobacter</taxon>
    </lineage>
</organism>
<dbReference type="SUPFAM" id="SSF56935">
    <property type="entry name" value="Porins"/>
    <property type="match status" value="1"/>
</dbReference>
<dbReference type="EMBL" id="JBHTEK010000001">
    <property type="protein sequence ID" value="MFC7666740.1"/>
    <property type="molecule type" value="Genomic_DNA"/>
</dbReference>
<name>A0ABW2U003_9BACT</name>
<protein>
    <recommendedName>
        <fullName evidence="3">TonB-dependent receptor</fullName>
    </recommendedName>
</protein>
<comment type="caution">
    <text evidence="1">The sequence shown here is derived from an EMBL/GenBank/DDBJ whole genome shotgun (WGS) entry which is preliminary data.</text>
</comment>
<proteinExistence type="predicted"/>
<reference evidence="2" key="1">
    <citation type="journal article" date="2019" name="Int. J. Syst. Evol. Microbiol.">
        <title>The Global Catalogue of Microorganisms (GCM) 10K type strain sequencing project: providing services to taxonomists for standard genome sequencing and annotation.</title>
        <authorList>
            <consortium name="The Broad Institute Genomics Platform"/>
            <consortium name="The Broad Institute Genome Sequencing Center for Infectious Disease"/>
            <person name="Wu L."/>
            <person name="Ma J."/>
        </authorList>
    </citation>
    <scope>NUCLEOTIDE SEQUENCE [LARGE SCALE GENOMIC DNA]</scope>
    <source>
        <strain evidence="2">JCM 19635</strain>
    </source>
</reference>
<gene>
    <name evidence="1" type="ORF">ACFQT0_04385</name>
</gene>